<sequence>MDGSGAGTGYLLCRPASSRIVADQGPRRPGLPHYRTLTAPTWTIMRLAGTDRTERPANLMIDGARRGEAGRGAGGAEAVANSLREAPYRLGGRPRRLR</sequence>
<name>A0A420F866_9ACTN</name>
<dbReference type="AlphaFoldDB" id="A0A420F866"/>
<dbReference type="EMBL" id="RAQQ01000001">
    <property type="protein sequence ID" value="RKF29091.1"/>
    <property type="molecule type" value="Genomic_DNA"/>
</dbReference>
<accession>A0A420F866</accession>
<gene>
    <name evidence="1" type="ORF">D7I43_00440</name>
</gene>
<protein>
    <submittedName>
        <fullName evidence="1">Uncharacterized protein</fullName>
    </submittedName>
</protein>
<evidence type="ECO:0000313" key="2">
    <source>
        <dbReference type="Proteomes" id="UP000285744"/>
    </source>
</evidence>
<comment type="caution">
    <text evidence="1">The sequence shown here is derived from an EMBL/GenBank/DDBJ whole genome shotgun (WGS) entry which is preliminary data.</text>
</comment>
<organism evidence="1 2">
    <name type="scientific">Micromonospora globbae</name>
    <dbReference type="NCBI Taxonomy" id="1894969"/>
    <lineage>
        <taxon>Bacteria</taxon>
        <taxon>Bacillati</taxon>
        <taxon>Actinomycetota</taxon>
        <taxon>Actinomycetes</taxon>
        <taxon>Micromonosporales</taxon>
        <taxon>Micromonosporaceae</taxon>
        <taxon>Micromonospora</taxon>
    </lineage>
</organism>
<proteinExistence type="predicted"/>
<evidence type="ECO:0000313" key="1">
    <source>
        <dbReference type="EMBL" id="RKF29091.1"/>
    </source>
</evidence>
<dbReference type="Proteomes" id="UP000285744">
    <property type="component" value="Unassembled WGS sequence"/>
</dbReference>
<reference evidence="1 2" key="1">
    <citation type="journal article" date="2018" name="Int. J. Syst. Evol. Microbiol.">
        <title>Micromonospora globbae sp. nov., an endophytic actinomycete isolated from roots of Globba winitii C. H. Wright.</title>
        <authorList>
            <person name="Kuncharoen N."/>
            <person name="Pittayakhajonwut P."/>
            <person name="Tanasupawat S."/>
        </authorList>
    </citation>
    <scope>NUCLEOTIDE SEQUENCE [LARGE SCALE GENOMIC DNA]</scope>
    <source>
        <strain evidence="1 2">WPS1-2</strain>
    </source>
</reference>